<keyword evidence="3" id="KW-1185">Reference proteome</keyword>
<name>U4TKN9_9LACO</name>
<dbReference type="HOGENOM" id="CLU_041101_2_0_9"/>
<dbReference type="InterPro" id="IPR038721">
    <property type="entry name" value="IS701-like_DDE_dom"/>
</dbReference>
<dbReference type="AlphaFoldDB" id="U4TKN9"/>
<protein>
    <recommendedName>
        <fullName evidence="1">Transposase IS701-like DDE domain-containing protein</fullName>
    </recommendedName>
</protein>
<evidence type="ECO:0000259" key="1">
    <source>
        <dbReference type="Pfam" id="PF13546"/>
    </source>
</evidence>
<gene>
    <name evidence="2" type="ORF">L248_2800</name>
</gene>
<accession>U4TKN9</accession>
<reference evidence="3" key="1">
    <citation type="journal article" date="2013" name="Genome Announc.">
        <title>Whole-Genome Sequencing of Lactobacillus shenzhenensis Strain LY-73T.</title>
        <authorList>
            <person name="Lin Z."/>
            <person name="Liu Z."/>
            <person name="Yang R."/>
            <person name="Zou Y."/>
            <person name="Wan D."/>
            <person name="Chen J."/>
            <person name="Guo M."/>
            <person name="Zhao J."/>
            <person name="Fang C."/>
            <person name="Yang R."/>
            <person name="Liu F."/>
        </authorList>
    </citation>
    <scope>NUCLEOTIDE SEQUENCE [LARGE SCALE GENOMIC DNA]</scope>
    <source>
        <strain evidence="3">LY-73</strain>
    </source>
</reference>
<dbReference type="SUPFAM" id="SSF53098">
    <property type="entry name" value="Ribonuclease H-like"/>
    <property type="match status" value="1"/>
</dbReference>
<feature type="domain" description="Transposase IS701-like DDE" evidence="1">
    <location>
        <begin position="56"/>
        <end position="251"/>
    </location>
</feature>
<dbReference type="Pfam" id="PF13546">
    <property type="entry name" value="DDE_5"/>
    <property type="match status" value="1"/>
</dbReference>
<organism evidence="2 3">
    <name type="scientific">Schleiferilactobacillus shenzhenensis LY-73</name>
    <dbReference type="NCBI Taxonomy" id="1231336"/>
    <lineage>
        <taxon>Bacteria</taxon>
        <taxon>Bacillati</taxon>
        <taxon>Bacillota</taxon>
        <taxon>Bacilli</taxon>
        <taxon>Lactobacillales</taxon>
        <taxon>Lactobacillaceae</taxon>
        <taxon>Schleiferilactobacillus</taxon>
    </lineage>
</organism>
<evidence type="ECO:0000313" key="3">
    <source>
        <dbReference type="Proteomes" id="UP000030647"/>
    </source>
</evidence>
<sequence>MAFHLVHITRLTRQVNYKRRSSLSFPDVLGAILSWVKFAGRSLYRSDWPACFTKRTAYNVLEDGRINWCKLTSGFLAGLLVNAGFIFDNRANLAFILDDTIMPRPQGKKTELLANGYDHDSSQYKRSFRDLTLGLSDGKNFMPVNNLPLSSKAAKNRVGAPAQTIDCRSNAGQRRTLAMRPMNEVALILLQKAQECGLHASIVLFDSWFSSPKMFFQLRRLGMHGLGMVKRTEKVYYRFQGKLRSVKNIYDTLRREHHRKYAKYLYNVKVKAHVGTQEFPLRLIFVTDRHRHDTYLVLATTKIGLRPDQIVSLYERRWQIEGYFKTAKQYLRLTQTKIQDYDGLCGHIAIVMLTYDLLVWQKRMGMDKETLGDVFLRMEKAMPTITLITLLAGLIGAVRHLCKQYGVPRTALNNTIDNYLAGLPRRLENAPDLTGCTQFWGT</sequence>
<dbReference type="EMBL" id="KI271587">
    <property type="protein sequence ID" value="ERL65401.1"/>
    <property type="molecule type" value="Genomic_DNA"/>
</dbReference>
<dbReference type="eggNOG" id="COG3385">
    <property type="taxonomic scope" value="Bacteria"/>
</dbReference>
<dbReference type="STRING" id="1231336.L248_2800"/>
<dbReference type="Proteomes" id="UP000030647">
    <property type="component" value="Unassembled WGS sequence"/>
</dbReference>
<dbReference type="InterPro" id="IPR012337">
    <property type="entry name" value="RNaseH-like_sf"/>
</dbReference>
<evidence type="ECO:0000313" key="2">
    <source>
        <dbReference type="EMBL" id="ERL65401.1"/>
    </source>
</evidence>
<proteinExistence type="predicted"/>